<sequence length="86" mass="9856">MPVVPNPHCVEEEIKGEPGFEAYLEIANIILCIVHITFITRNSVFKSQYKIKLLPVIWGQLIQSICVVIVNIIPFAKCYYHTVKIK</sequence>
<protein>
    <submittedName>
        <fullName evidence="1">Uncharacterized protein</fullName>
    </submittedName>
</protein>
<gene>
    <name evidence="1" type="primary">WBGene00273133</name>
</gene>
<organism evidence="1 2">
    <name type="scientific">Pristionchus pacificus</name>
    <name type="common">Parasitic nematode worm</name>
    <dbReference type="NCBI Taxonomy" id="54126"/>
    <lineage>
        <taxon>Eukaryota</taxon>
        <taxon>Metazoa</taxon>
        <taxon>Ecdysozoa</taxon>
        <taxon>Nematoda</taxon>
        <taxon>Chromadorea</taxon>
        <taxon>Rhabditida</taxon>
        <taxon>Rhabditina</taxon>
        <taxon>Diplogasteromorpha</taxon>
        <taxon>Diplogasteroidea</taxon>
        <taxon>Neodiplogasteridae</taxon>
        <taxon>Pristionchus</taxon>
    </lineage>
</organism>
<name>A0A2A6C7I3_PRIPA</name>
<dbReference type="Proteomes" id="UP000005239">
    <property type="component" value="Unassembled WGS sequence"/>
</dbReference>
<dbReference type="EnsemblMetazoa" id="PPA34764.1">
    <property type="protein sequence ID" value="PPA34764.1"/>
    <property type="gene ID" value="WBGene00273133"/>
</dbReference>
<dbReference type="AlphaFoldDB" id="A0A2A6C7I3"/>
<evidence type="ECO:0000313" key="2">
    <source>
        <dbReference type="Proteomes" id="UP000005239"/>
    </source>
</evidence>
<accession>A0A8R1YT14</accession>
<keyword evidence="2" id="KW-1185">Reference proteome</keyword>
<reference evidence="2" key="1">
    <citation type="journal article" date="2008" name="Nat. Genet.">
        <title>The Pristionchus pacificus genome provides a unique perspective on nematode lifestyle and parasitism.</title>
        <authorList>
            <person name="Dieterich C."/>
            <person name="Clifton S.W."/>
            <person name="Schuster L.N."/>
            <person name="Chinwalla A."/>
            <person name="Delehaunty K."/>
            <person name="Dinkelacker I."/>
            <person name="Fulton L."/>
            <person name="Fulton R."/>
            <person name="Godfrey J."/>
            <person name="Minx P."/>
            <person name="Mitreva M."/>
            <person name="Roeseler W."/>
            <person name="Tian H."/>
            <person name="Witte H."/>
            <person name="Yang S.P."/>
            <person name="Wilson R.K."/>
            <person name="Sommer R.J."/>
        </authorList>
    </citation>
    <scope>NUCLEOTIDE SEQUENCE [LARGE SCALE GENOMIC DNA]</scope>
    <source>
        <strain evidence="2">PS312</strain>
    </source>
</reference>
<accession>A0A2A6C7I3</accession>
<evidence type="ECO:0000313" key="1">
    <source>
        <dbReference type="EnsemblMetazoa" id="PPA34764.1"/>
    </source>
</evidence>
<proteinExistence type="predicted"/>
<reference evidence="1" key="2">
    <citation type="submission" date="2022-06" db="UniProtKB">
        <authorList>
            <consortium name="EnsemblMetazoa"/>
        </authorList>
    </citation>
    <scope>IDENTIFICATION</scope>
    <source>
        <strain evidence="1">PS312</strain>
    </source>
</reference>